<keyword evidence="2" id="KW-1185">Reference proteome</keyword>
<feature type="non-terminal residue" evidence="1">
    <location>
        <position position="80"/>
    </location>
</feature>
<organism evidence="1 2">
    <name type="scientific">Diploptera punctata</name>
    <name type="common">Pacific beetle cockroach</name>
    <dbReference type="NCBI Taxonomy" id="6984"/>
    <lineage>
        <taxon>Eukaryota</taxon>
        <taxon>Metazoa</taxon>
        <taxon>Ecdysozoa</taxon>
        <taxon>Arthropoda</taxon>
        <taxon>Hexapoda</taxon>
        <taxon>Insecta</taxon>
        <taxon>Pterygota</taxon>
        <taxon>Neoptera</taxon>
        <taxon>Polyneoptera</taxon>
        <taxon>Dictyoptera</taxon>
        <taxon>Blattodea</taxon>
        <taxon>Blaberoidea</taxon>
        <taxon>Blaberidae</taxon>
        <taxon>Diplopterinae</taxon>
        <taxon>Diploptera</taxon>
    </lineage>
</organism>
<evidence type="ECO:0000313" key="2">
    <source>
        <dbReference type="Proteomes" id="UP001233999"/>
    </source>
</evidence>
<sequence>IGEIMFNISFETSRVMRNVAENRHFLLSSTMAAHAKTKIMQRIPYRKKLQRILLIDQTKTFSKHLQSALYQHYESGFVNF</sequence>
<reference evidence="1" key="1">
    <citation type="journal article" date="2023" name="IScience">
        <title>Live-bearing cockroach genome reveals convergent evolutionary mechanisms linked to viviparity in insects and beyond.</title>
        <authorList>
            <person name="Fouks B."/>
            <person name="Harrison M.C."/>
            <person name="Mikhailova A.A."/>
            <person name="Marchal E."/>
            <person name="English S."/>
            <person name="Carruthers M."/>
            <person name="Jennings E.C."/>
            <person name="Chiamaka E.L."/>
            <person name="Frigard R.A."/>
            <person name="Pippel M."/>
            <person name="Attardo G.M."/>
            <person name="Benoit J.B."/>
            <person name="Bornberg-Bauer E."/>
            <person name="Tobe S.S."/>
        </authorList>
    </citation>
    <scope>NUCLEOTIDE SEQUENCE</scope>
    <source>
        <strain evidence="1">Stay&amp;Tobe</strain>
    </source>
</reference>
<accession>A0AAD8AAI1</accession>
<comment type="caution">
    <text evidence="1">The sequence shown here is derived from an EMBL/GenBank/DDBJ whole genome shotgun (WGS) entry which is preliminary data.</text>
</comment>
<proteinExistence type="predicted"/>
<dbReference type="Proteomes" id="UP001233999">
    <property type="component" value="Unassembled WGS sequence"/>
</dbReference>
<protein>
    <submittedName>
        <fullName evidence="1">Uncharacterized protein</fullName>
    </submittedName>
</protein>
<name>A0AAD8AAI1_DIPPU</name>
<reference evidence="1" key="2">
    <citation type="submission" date="2023-05" db="EMBL/GenBank/DDBJ databases">
        <authorList>
            <person name="Fouks B."/>
        </authorList>
    </citation>
    <scope>NUCLEOTIDE SEQUENCE</scope>
    <source>
        <strain evidence="1">Stay&amp;Tobe</strain>
        <tissue evidence="1">Testes</tissue>
    </source>
</reference>
<dbReference type="AlphaFoldDB" id="A0AAD8AAI1"/>
<dbReference type="EMBL" id="JASPKZ010002332">
    <property type="protein sequence ID" value="KAJ9595521.1"/>
    <property type="molecule type" value="Genomic_DNA"/>
</dbReference>
<feature type="non-terminal residue" evidence="1">
    <location>
        <position position="1"/>
    </location>
</feature>
<gene>
    <name evidence="1" type="ORF">L9F63_013286</name>
</gene>
<evidence type="ECO:0000313" key="1">
    <source>
        <dbReference type="EMBL" id="KAJ9595521.1"/>
    </source>
</evidence>